<gene>
    <name evidence="2" type="ORF">HDF10_001055</name>
</gene>
<comment type="caution">
    <text evidence="2">The sequence shown here is derived from an EMBL/GenBank/DDBJ whole genome shotgun (WGS) entry which is preliminary data.</text>
</comment>
<proteinExistence type="predicted"/>
<feature type="signal peptide" evidence="1">
    <location>
        <begin position="1"/>
        <end position="21"/>
    </location>
</feature>
<evidence type="ECO:0000313" key="2">
    <source>
        <dbReference type="EMBL" id="MBB5343105.1"/>
    </source>
</evidence>
<name>A0A7W8J5W4_9BACT</name>
<dbReference type="AlphaFoldDB" id="A0A7W8J5W4"/>
<dbReference type="Proteomes" id="UP000569092">
    <property type="component" value="Unassembled WGS sequence"/>
</dbReference>
<protein>
    <recommendedName>
        <fullName evidence="4">DUF5666 domain-containing protein</fullName>
    </recommendedName>
</protein>
<evidence type="ECO:0000313" key="3">
    <source>
        <dbReference type="Proteomes" id="UP000569092"/>
    </source>
</evidence>
<dbReference type="EMBL" id="JACHDZ010000001">
    <property type="protein sequence ID" value="MBB5343105.1"/>
    <property type="molecule type" value="Genomic_DNA"/>
</dbReference>
<evidence type="ECO:0000256" key="1">
    <source>
        <dbReference type="SAM" id="SignalP"/>
    </source>
</evidence>
<accession>A0A7W8J5W4</accession>
<evidence type="ECO:0008006" key="4">
    <source>
        <dbReference type="Google" id="ProtNLM"/>
    </source>
</evidence>
<reference evidence="2 3" key="1">
    <citation type="submission" date="2020-08" db="EMBL/GenBank/DDBJ databases">
        <title>Genomic Encyclopedia of Type Strains, Phase IV (KMG-V): Genome sequencing to study the core and pangenomes of soil and plant-associated prokaryotes.</title>
        <authorList>
            <person name="Whitman W."/>
        </authorList>
    </citation>
    <scope>NUCLEOTIDE SEQUENCE [LARGE SCALE GENOMIC DNA]</scope>
    <source>
        <strain evidence="2 3">M8US30</strain>
    </source>
</reference>
<feature type="chain" id="PRO_5031032777" description="DUF5666 domain-containing protein" evidence="1">
    <location>
        <begin position="22"/>
        <end position="432"/>
    </location>
</feature>
<keyword evidence="1" id="KW-0732">Signal</keyword>
<sequence length="432" mass="47267">MVRRICVVLALFSALATIATAQEQPLPLEGFVTRAVSFTDFDANGLHVLFNHETRVRVGNVFLRDPATSGSPFVGQPVSIVGRQERGKHQIKAMEIMFLPAPERKLSGFAVIDRGLSPATSKEILVRADGYPILINASTQVTFKAPLASLSQVTTNIWIAFHGKLREDGTILAEAVIFTPNIIQNREEKLLARNEYDPSAVPDDSKQNAAGKFFLGVDPRKIPPVHDAVMQARIDRIGESLIPRYQRDLPDTDETKIDFRFQLVDEPKWHDARTMPSGVILVPRHIVERLQNDSQLAAVLADNVGTALEKQTYLAMPKNQAMLAANLGGFAAGLFVPGLGLATGIATFSSAKTIYSHEIQQSGRVSLGLLHDAGYDLTEAPLAWWTIAAKHPADPTATDPPDRSLNLYRTIGAVWHNYSETPSKPATALQSN</sequence>
<organism evidence="2 3">
    <name type="scientific">Tunturiibacter lichenicola</name>
    <dbReference type="NCBI Taxonomy" id="2051959"/>
    <lineage>
        <taxon>Bacteria</taxon>
        <taxon>Pseudomonadati</taxon>
        <taxon>Acidobacteriota</taxon>
        <taxon>Terriglobia</taxon>
        <taxon>Terriglobales</taxon>
        <taxon>Acidobacteriaceae</taxon>
        <taxon>Tunturiibacter</taxon>
    </lineage>
</organism>